<feature type="compositionally biased region" description="Polar residues" evidence="3">
    <location>
        <begin position="136"/>
        <end position="163"/>
    </location>
</feature>
<feature type="compositionally biased region" description="Polar residues" evidence="3">
    <location>
        <begin position="63"/>
        <end position="76"/>
    </location>
</feature>
<evidence type="ECO:0000256" key="3">
    <source>
        <dbReference type="SAM" id="MobiDB-lite"/>
    </source>
</evidence>
<dbReference type="GO" id="GO:0005886">
    <property type="term" value="C:plasma membrane"/>
    <property type="evidence" value="ECO:0007669"/>
    <property type="project" value="TreeGrafter"/>
</dbReference>
<keyword evidence="6" id="KW-1185">Reference proteome</keyword>
<evidence type="ECO:0000256" key="2">
    <source>
        <dbReference type="ARBA" id="ARBA00008017"/>
    </source>
</evidence>
<dbReference type="GO" id="GO:0050982">
    <property type="term" value="P:detection of mechanical stimulus"/>
    <property type="evidence" value="ECO:0007669"/>
    <property type="project" value="TreeGrafter"/>
</dbReference>
<dbReference type="GO" id="GO:0006820">
    <property type="term" value="P:monoatomic anion transport"/>
    <property type="evidence" value="ECO:0007669"/>
    <property type="project" value="TreeGrafter"/>
</dbReference>
<feature type="transmembrane region" description="Helical" evidence="4">
    <location>
        <begin position="246"/>
        <end position="275"/>
    </location>
</feature>
<feature type="transmembrane region" description="Helical" evidence="4">
    <location>
        <begin position="333"/>
        <end position="354"/>
    </location>
</feature>
<name>A0A7J7MQW7_9MAGN</name>
<feature type="region of interest" description="Disordered" evidence="3">
    <location>
        <begin position="136"/>
        <end position="167"/>
    </location>
</feature>
<organism evidence="5 6">
    <name type="scientific">Kingdonia uniflora</name>
    <dbReference type="NCBI Taxonomy" id="39325"/>
    <lineage>
        <taxon>Eukaryota</taxon>
        <taxon>Viridiplantae</taxon>
        <taxon>Streptophyta</taxon>
        <taxon>Embryophyta</taxon>
        <taxon>Tracheophyta</taxon>
        <taxon>Spermatophyta</taxon>
        <taxon>Magnoliopsida</taxon>
        <taxon>Ranunculales</taxon>
        <taxon>Circaeasteraceae</taxon>
        <taxon>Kingdonia</taxon>
    </lineage>
</organism>
<keyword evidence="4" id="KW-1133">Transmembrane helix</keyword>
<dbReference type="PANTHER" id="PTHR31618:SF7">
    <property type="entry name" value="MECHANOSENSITIVE ION CHANNEL PROTEIN"/>
    <property type="match status" value="1"/>
</dbReference>
<reference evidence="5 6" key="1">
    <citation type="journal article" date="2020" name="IScience">
        <title>Genome Sequencing of the Endangered Kingdonia uniflora (Circaeasteraceae, Ranunculales) Reveals Potential Mechanisms of Evolutionary Specialization.</title>
        <authorList>
            <person name="Sun Y."/>
            <person name="Deng T."/>
            <person name="Zhang A."/>
            <person name="Moore M.J."/>
            <person name="Landis J.B."/>
            <person name="Lin N."/>
            <person name="Zhang H."/>
            <person name="Zhang X."/>
            <person name="Huang J."/>
            <person name="Zhang X."/>
            <person name="Sun H."/>
            <person name="Wang H."/>
        </authorList>
    </citation>
    <scope>NUCLEOTIDE SEQUENCE [LARGE SCALE GENOMIC DNA]</scope>
    <source>
        <strain evidence="5">TB1705</strain>
        <tissue evidence="5">Leaf</tissue>
    </source>
</reference>
<feature type="transmembrane region" description="Helical" evidence="4">
    <location>
        <begin position="296"/>
        <end position="313"/>
    </location>
</feature>
<proteinExistence type="inferred from homology"/>
<comment type="caution">
    <text evidence="5">The sequence shown here is derived from an EMBL/GenBank/DDBJ whole genome shotgun (WGS) entry which is preliminary data.</text>
</comment>
<feature type="region of interest" description="Disordered" evidence="3">
    <location>
        <begin position="63"/>
        <end position="123"/>
    </location>
</feature>
<keyword evidence="4" id="KW-0812">Transmembrane</keyword>
<dbReference type="Proteomes" id="UP000541444">
    <property type="component" value="Unassembled WGS sequence"/>
</dbReference>
<feature type="compositionally biased region" description="Polar residues" evidence="3">
    <location>
        <begin position="93"/>
        <end position="105"/>
    </location>
</feature>
<dbReference type="PANTHER" id="PTHR31618">
    <property type="entry name" value="MECHANOSENSITIVE ION CHANNEL PROTEIN 5"/>
    <property type="match status" value="1"/>
</dbReference>
<accession>A0A7J7MQW7</accession>
<evidence type="ECO:0000256" key="1">
    <source>
        <dbReference type="ARBA" id="ARBA00004141"/>
    </source>
</evidence>
<evidence type="ECO:0000256" key="4">
    <source>
        <dbReference type="SAM" id="Phobius"/>
    </source>
</evidence>
<feature type="transmembrane region" description="Helical" evidence="4">
    <location>
        <begin position="212"/>
        <end position="234"/>
    </location>
</feature>
<dbReference type="GO" id="GO:0008381">
    <property type="term" value="F:mechanosensitive monoatomic ion channel activity"/>
    <property type="evidence" value="ECO:0007669"/>
    <property type="project" value="TreeGrafter"/>
</dbReference>
<comment type="subcellular location">
    <subcellularLocation>
        <location evidence="1">Membrane</location>
        <topology evidence="1">Multi-pass membrane protein</topology>
    </subcellularLocation>
</comment>
<dbReference type="AlphaFoldDB" id="A0A7J7MQW7"/>
<keyword evidence="4" id="KW-0472">Membrane</keyword>
<dbReference type="EMBL" id="JACGCM010001281">
    <property type="protein sequence ID" value="KAF6157118.1"/>
    <property type="molecule type" value="Genomic_DNA"/>
</dbReference>
<dbReference type="InterPro" id="IPR016688">
    <property type="entry name" value="MscS-like_plants/fungi"/>
</dbReference>
<evidence type="ECO:0000313" key="6">
    <source>
        <dbReference type="Proteomes" id="UP000541444"/>
    </source>
</evidence>
<evidence type="ECO:0000313" key="5">
    <source>
        <dbReference type="EMBL" id="KAF6157118.1"/>
    </source>
</evidence>
<sequence>MESSEGKDDRETDNGADVVLVIPDDKEGDVDGSNIDVSNTITSNITSMGMEAFRLQDIQRNSFANFPSPGISSRSPGFSPGVRLSPNKPPKIPTQNLTRRTSYTSPALPVPKPKSRFIEPSVPPVANPVEEKVRNLNSPYRNPSSPFRTSPSNIKVSANSPSRETSRIPSLVTPKTPLIESPAVDEDEEDEEIYKSEKISKTKKNSGKKMKILIIVELIAFICIMGWLVTSLTINRMQDLKLWSLVMWKWCVLVLVIFCGRLFSMWFISVLVFLIERNFLLRKKVLYFVYGLKKSVQAFIWLGLVLLAWALLIDRGVERSKEAADNLNYVTRALISLLVGAVIVLLKTLFLKLLASSFHVSTFFDRIQESIFHQYVLQTLSGPPSMELAEKIGAAASTAQLSFRSAKKGKEEQEVVDISKLHRLKPGKVSAWTMKGLINVINTSGLSTLSHTIEEIDDEEGEQKDKEITTEWEAKAAAYRIFKNVAKPGSKYIEEEDLLRFLSKEEMVIVLPLFAGAAETGKIKKSALRTWVVIYLAISSIF</sequence>
<evidence type="ECO:0008006" key="7">
    <source>
        <dbReference type="Google" id="ProtNLM"/>
    </source>
</evidence>
<comment type="similarity">
    <text evidence="2">Belongs to the MscS (TC 1.A.23) family.</text>
</comment>
<protein>
    <recommendedName>
        <fullName evidence="7">Mechanosensitive ion channel protein</fullName>
    </recommendedName>
</protein>
<gene>
    <name evidence="5" type="ORF">GIB67_041579</name>
</gene>
<dbReference type="OrthoDB" id="544685at2759"/>